<comment type="caution">
    <text evidence="1">The sequence shown here is derived from an EMBL/GenBank/DDBJ whole genome shotgun (WGS) entry which is preliminary data.</text>
</comment>
<proteinExistence type="predicted"/>
<protein>
    <submittedName>
        <fullName evidence="1">Uncharacterized protein</fullName>
    </submittedName>
</protein>
<organism evidence="1 2">
    <name type="scientific">Stenotrophomonas capsici</name>
    <dbReference type="NCBI Taxonomy" id="3110230"/>
    <lineage>
        <taxon>Bacteria</taxon>
        <taxon>Pseudomonadati</taxon>
        <taxon>Pseudomonadota</taxon>
        <taxon>Gammaproteobacteria</taxon>
        <taxon>Lysobacterales</taxon>
        <taxon>Lysobacteraceae</taxon>
        <taxon>Stenotrophomonas</taxon>
    </lineage>
</organism>
<dbReference type="Proteomes" id="UP001301653">
    <property type="component" value="Unassembled WGS sequence"/>
</dbReference>
<gene>
    <name evidence="1" type="ORF">VA603_05395</name>
</gene>
<keyword evidence="2" id="KW-1185">Reference proteome</keyword>
<evidence type="ECO:0000313" key="1">
    <source>
        <dbReference type="EMBL" id="MEA5666969.1"/>
    </source>
</evidence>
<accession>A0ABU5V0U6</accession>
<sequence length="318" mass="34817">MSAPARKISAAVIGCQGLDVLHVMRLKVASSLLMAEYIQADVQEWNQQKVDLLVASADDSRGQELLREADRKGLPVLAVTRNVLSSLSVPGVAYGASVREIFQQLRQLLLAADSSGERFRPRTLFRSLEEARGKPCLLHMGLVKVVVDADQTQVILLRDIPYENCLRAAAEAGWTLSLLDGDTTLEQCMSDAVGQHPFEDFCWRAAVLNSEPLLPVDLQGHCRLRGWPEVETGRLPMQWLLPMAAMMIRPWRPDELAQATGTSLDDVARIMGAAACTHLLDTSSAPVATPRGSGNKVSGFFSRIAKRFGLNFSKGLQV</sequence>
<dbReference type="RefSeq" id="WP_323438181.1">
    <property type="nucleotide sequence ID" value="NZ_JAYFUH010000064.1"/>
</dbReference>
<dbReference type="EMBL" id="JAYFUH010000064">
    <property type="protein sequence ID" value="MEA5666969.1"/>
    <property type="molecule type" value="Genomic_DNA"/>
</dbReference>
<evidence type="ECO:0000313" key="2">
    <source>
        <dbReference type="Proteomes" id="UP001301653"/>
    </source>
</evidence>
<reference evidence="1 2" key="1">
    <citation type="submission" date="2023-12" db="EMBL/GenBank/DDBJ databases">
        <title>Stenotrophomonas guangdongensis sp. nov., isolated from wilted pepper plants (Capsicum annuum).</title>
        <authorList>
            <person name="Qiu M."/>
            <person name="Li Y."/>
            <person name="Liu Q."/>
            <person name="Zhang X."/>
            <person name="Huang Y."/>
            <person name="Guo R."/>
            <person name="Hu M."/>
            <person name="Zhou J."/>
            <person name="Zhou X."/>
        </authorList>
    </citation>
    <scope>NUCLEOTIDE SEQUENCE [LARGE SCALE GENOMIC DNA]</scope>
    <source>
        <strain evidence="1 2">MH1</strain>
    </source>
</reference>
<name>A0ABU5V0U6_9GAMM</name>